<evidence type="ECO:0000313" key="2">
    <source>
        <dbReference type="Proteomes" id="UP001174677"/>
    </source>
</evidence>
<evidence type="ECO:0000313" key="1">
    <source>
        <dbReference type="EMBL" id="KAJ9170106.1"/>
    </source>
</evidence>
<feature type="non-terminal residue" evidence="1">
    <location>
        <position position="1"/>
    </location>
</feature>
<reference evidence="1 2" key="1">
    <citation type="journal article" date="2023" name="Plant Biotechnol. J.">
        <title>Chromosome-level wild Hevea brasiliensis genome provides new tools for genomic-assisted breeding and valuable loci to elevate rubber yield.</title>
        <authorList>
            <person name="Cheng H."/>
            <person name="Song X."/>
            <person name="Hu Y."/>
            <person name="Wu T."/>
            <person name="Yang Q."/>
            <person name="An Z."/>
            <person name="Feng S."/>
            <person name="Deng Z."/>
            <person name="Wu W."/>
            <person name="Zeng X."/>
            <person name="Tu M."/>
            <person name="Wang X."/>
            <person name="Huang H."/>
        </authorList>
    </citation>
    <scope>NUCLEOTIDE SEQUENCE [LARGE SCALE GENOMIC DNA]</scope>
    <source>
        <strain evidence="1">MT/VB/25A 57/8</strain>
    </source>
</reference>
<proteinExistence type="predicted"/>
<comment type="caution">
    <text evidence="1">The sequence shown here is derived from an EMBL/GenBank/DDBJ whole genome shotgun (WGS) entry which is preliminary data.</text>
</comment>
<accession>A0ABQ9LU45</accession>
<name>A0ABQ9LU45_HEVBR</name>
<dbReference type="Proteomes" id="UP001174677">
    <property type="component" value="Chromosome 10"/>
</dbReference>
<dbReference type="EMBL" id="JARPOI010000010">
    <property type="protein sequence ID" value="KAJ9170106.1"/>
    <property type="molecule type" value="Genomic_DNA"/>
</dbReference>
<keyword evidence="2" id="KW-1185">Reference proteome</keyword>
<gene>
    <name evidence="1" type="ORF">P3X46_018238</name>
</gene>
<feature type="non-terminal residue" evidence="1">
    <location>
        <position position="66"/>
    </location>
</feature>
<protein>
    <submittedName>
        <fullName evidence="1">Uncharacterized protein</fullName>
    </submittedName>
</protein>
<sequence length="66" mass="7564">EQFKRKMYAKFMVIDIPFSYNAILRRPVLSNHGIIINMEMPCLKLPAVGGITVAQGSKKFSLECYR</sequence>
<organism evidence="1 2">
    <name type="scientific">Hevea brasiliensis</name>
    <name type="common">Para rubber tree</name>
    <name type="synonym">Siphonia brasiliensis</name>
    <dbReference type="NCBI Taxonomy" id="3981"/>
    <lineage>
        <taxon>Eukaryota</taxon>
        <taxon>Viridiplantae</taxon>
        <taxon>Streptophyta</taxon>
        <taxon>Embryophyta</taxon>
        <taxon>Tracheophyta</taxon>
        <taxon>Spermatophyta</taxon>
        <taxon>Magnoliopsida</taxon>
        <taxon>eudicotyledons</taxon>
        <taxon>Gunneridae</taxon>
        <taxon>Pentapetalae</taxon>
        <taxon>rosids</taxon>
        <taxon>fabids</taxon>
        <taxon>Malpighiales</taxon>
        <taxon>Euphorbiaceae</taxon>
        <taxon>Crotonoideae</taxon>
        <taxon>Micrandreae</taxon>
        <taxon>Hevea</taxon>
    </lineage>
</organism>